<dbReference type="Proteomes" id="UP000248021">
    <property type="component" value="Unassembled WGS sequence"/>
</dbReference>
<evidence type="ECO:0000313" key="2">
    <source>
        <dbReference type="Proteomes" id="UP000248021"/>
    </source>
</evidence>
<dbReference type="AlphaFoldDB" id="A0A2V3TSH0"/>
<evidence type="ECO:0000313" key="1">
    <source>
        <dbReference type="EMBL" id="PXW50948.1"/>
    </source>
</evidence>
<comment type="caution">
    <text evidence="1">The sequence shown here is derived from an EMBL/GenBank/DDBJ whole genome shotgun (WGS) entry which is preliminary data.</text>
</comment>
<organism evidence="1 2">
    <name type="scientific">Chelatococcus asaccharovorans</name>
    <dbReference type="NCBI Taxonomy" id="28210"/>
    <lineage>
        <taxon>Bacteria</taxon>
        <taxon>Pseudomonadati</taxon>
        <taxon>Pseudomonadota</taxon>
        <taxon>Alphaproteobacteria</taxon>
        <taxon>Hyphomicrobiales</taxon>
        <taxon>Chelatococcaceae</taxon>
        <taxon>Chelatococcus</taxon>
    </lineage>
</organism>
<accession>A0A2V3TSH0</accession>
<evidence type="ECO:0008006" key="3">
    <source>
        <dbReference type="Google" id="ProtNLM"/>
    </source>
</evidence>
<reference evidence="1 2" key="1">
    <citation type="submission" date="2018-05" db="EMBL/GenBank/DDBJ databases">
        <title>Genomic Encyclopedia of Type Strains, Phase IV (KMG-IV): sequencing the most valuable type-strain genomes for metagenomic binning, comparative biology and taxonomic classification.</title>
        <authorList>
            <person name="Goeker M."/>
        </authorList>
    </citation>
    <scope>NUCLEOTIDE SEQUENCE [LARGE SCALE GENOMIC DNA]</scope>
    <source>
        <strain evidence="1 2">DSM 6462</strain>
    </source>
</reference>
<gene>
    <name evidence="1" type="ORF">C7450_12259</name>
</gene>
<dbReference type="EMBL" id="QJJK01000022">
    <property type="protein sequence ID" value="PXW50948.1"/>
    <property type="molecule type" value="Genomic_DNA"/>
</dbReference>
<proteinExistence type="predicted"/>
<name>A0A2V3TSH0_9HYPH</name>
<sequence length="200" mass="22384">MCPLRPLTWRPGWAIRDQQEVIIEGQSGTNLNTGTVDSTILPILGAWRNLDHRAWSIGFATVGVADWQIKDRLSRIFGAGPGVFWISVRRASLAHILDHYVSHRHPGYRYPQLAPLPVEGSTLYVGHTANLEERLFEHLTHSHAQREALHLDTWAQGVHGILCVDAIRCGRVEEADQIVVNAHLERALRPLWCADASSDA</sequence>
<protein>
    <recommendedName>
        <fullName evidence="3">GIY-YIG domain-containing protein</fullName>
    </recommendedName>
</protein>
<keyword evidence="2" id="KW-1185">Reference proteome</keyword>